<organism evidence="2 3">
    <name type="scientific">Sinomicrobium pectinilyticum</name>
    <dbReference type="NCBI Taxonomy" id="1084421"/>
    <lineage>
        <taxon>Bacteria</taxon>
        <taxon>Pseudomonadati</taxon>
        <taxon>Bacteroidota</taxon>
        <taxon>Flavobacteriia</taxon>
        <taxon>Flavobacteriales</taxon>
        <taxon>Flavobacteriaceae</taxon>
        <taxon>Sinomicrobium</taxon>
    </lineage>
</organism>
<keyword evidence="1" id="KW-0812">Transmembrane</keyword>
<keyword evidence="1" id="KW-0472">Membrane</keyword>
<evidence type="ECO:0000256" key="1">
    <source>
        <dbReference type="SAM" id="Phobius"/>
    </source>
</evidence>
<dbReference type="EMBL" id="RJTM01000018">
    <property type="protein sequence ID" value="RNL92272.1"/>
    <property type="molecule type" value="Genomic_DNA"/>
</dbReference>
<dbReference type="Proteomes" id="UP000267469">
    <property type="component" value="Unassembled WGS sequence"/>
</dbReference>
<evidence type="ECO:0000313" key="3">
    <source>
        <dbReference type="Proteomes" id="UP000267469"/>
    </source>
</evidence>
<dbReference type="AlphaFoldDB" id="A0A3N0EX34"/>
<gene>
    <name evidence="2" type="ORF">ED312_03675</name>
</gene>
<name>A0A3N0EX34_SINP1</name>
<feature type="transmembrane region" description="Helical" evidence="1">
    <location>
        <begin position="98"/>
        <end position="117"/>
    </location>
</feature>
<reference evidence="2 3" key="1">
    <citation type="submission" date="2018-10" db="EMBL/GenBank/DDBJ databases">
        <title>Sinomicrobium pectinilyticum sp. nov., a pectinase-producing bacterium isolated from alkaline and saline soil, and emended description of the genus Sinomicrobium.</title>
        <authorList>
            <person name="Cheng B."/>
            <person name="Li C."/>
            <person name="Lai Q."/>
            <person name="Du M."/>
            <person name="Shao Z."/>
            <person name="Xu P."/>
            <person name="Yang C."/>
        </authorList>
    </citation>
    <scope>NUCLEOTIDE SEQUENCE [LARGE SCALE GENOMIC DNA]</scope>
    <source>
        <strain evidence="2 3">5DNS001</strain>
    </source>
</reference>
<keyword evidence="3" id="KW-1185">Reference proteome</keyword>
<accession>A0A3N0EX34</accession>
<protein>
    <submittedName>
        <fullName evidence="2">Uncharacterized protein</fullName>
    </submittedName>
</protein>
<sequence>MGWGSGSDWSSQNFEQLSEKIREHTGVVISYNTLKRLWGRIPYNSNPSTVTLNTLAKFIGYENWSAFCASNSNEIRISRKSYRFKDIKRWSKKGEKTALTTIIIISTVLTLVILSFSQTGINKKDFRFSSKRITQGLPNSVIFEVDASSADDNDEIEIQQSWDVNKRQIINKEDSLVTSIYYNPGYFDAKLVVNNQIVKRHGILIPSNGWFALMETDNEPLYFKPAEFKTRKGVVVSPELIRSYNSNTSISNTVVNYYWVEDFKDLKADDFQIETSLRNIPVQNYGSCRKSEIIVYCEGEVIIIPLSVKGCIANLNLHLLDRTVSGTRNDLSDFGVDFSSPVNVKCVSKDGTITIFVNSKVAYKTSFEGKTNKIYGIKYRFEGTGIISGLKISNSKKVFLDI</sequence>
<proteinExistence type="predicted"/>
<keyword evidence="1" id="KW-1133">Transmembrane helix</keyword>
<comment type="caution">
    <text evidence="2">The sequence shown here is derived from an EMBL/GenBank/DDBJ whole genome shotgun (WGS) entry which is preliminary data.</text>
</comment>
<evidence type="ECO:0000313" key="2">
    <source>
        <dbReference type="EMBL" id="RNL92272.1"/>
    </source>
</evidence>